<dbReference type="Proteomes" id="UP000198670">
    <property type="component" value="Unassembled WGS sequence"/>
</dbReference>
<name>A0A1I3J5Y4_9SPHI</name>
<dbReference type="RefSeq" id="WP_090626567.1">
    <property type="nucleotide sequence ID" value="NZ_FOQO01000004.1"/>
</dbReference>
<evidence type="ECO:0000259" key="1">
    <source>
        <dbReference type="Pfam" id="PF01370"/>
    </source>
</evidence>
<protein>
    <submittedName>
        <fullName evidence="2">Nucleoside-diphosphate-sugar epimerase</fullName>
    </submittedName>
</protein>
<dbReference type="OrthoDB" id="751203at2"/>
<evidence type="ECO:0000313" key="2">
    <source>
        <dbReference type="EMBL" id="SFI55388.1"/>
    </source>
</evidence>
<dbReference type="SUPFAM" id="SSF51735">
    <property type="entry name" value="NAD(P)-binding Rossmann-fold domains"/>
    <property type="match status" value="1"/>
</dbReference>
<dbReference type="AlphaFoldDB" id="A0A1I3J5Y4"/>
<dbReference type="EMBL" id="FOQO01000004">
    <property type="protein sequence ID" value="SFI55388.1"/>
    <property type="molecule type" value="Genomic_DNA"/>
</dbReference>
<accession>A0A1I3J5Y4</accession>
<sequence length="262" mass="29622">MKVLIVGCGWVGTYVASCLRDEGHRIWATCRTPKKALELDFIGLRSYVVDFDRDDAVGHLNETTFDVVIISIPITHKDAFETVTIRFERLVSFLRNLSFGQLLFFGSVGIYPKVSGVIVEDTFAADELDQKLWTGESMLRSAFSKLNVLRLGGLFGFERTLAKYFVDKVCEIGYQTANFVHVEDIYAIIRLMMEKEVQSKTYNVVCPEHPLKKDVITASAAKYGYGLPASFTATDQTTKMVSPKRLMADLDYSFVYRSPLQF</sequence>
<dbReference type="PANTHER" id="PTHR40129">
    <property type="entry name" value="KETOPANTOATE REDUCTASE N-TERMINAL DOMAIN-CONTAINING PROTEIN"/>
    <property type="match status" value="1"/>
</dbReference>
<organism evidence="2 3">
    <name type="scientific">Parapedobacter indicus</name>
    <dbReference type="NCBI Taxonomy" id="1477437"/>
    <lineage>
        <taxon>Bacteria</taxon>
        <taxon>Pseudomonadati</taxon>
        <taxon>Bacteroidota</taxon>
        <taxon>Sphingobacteriia</taxon>
        <taxon>Sphingobacteriales</taxon>
        <taxon>Sphingobacteriaceae</taxon>
        <taxon>Parapedobacter</taxon>
    </lineage>
</organism>
<dbReference type="Pfam" id="PF01370">
    <property type="entry name" value="Epimerase"/>
    <property type="match status" value="1"/>
</dbReference>
<feature type="domain" description="NAD-dependent epimerase/dehydratase" evidence="1">
    <location>
        <begin position="3"/>
        <end position="122"/>
    </location>
</feature>
<evidence type="ECO:0000313" key="3">
    <source>
        <dbReference type="Proteomes" id="UP000198670"/>
    </source>
</evidence>
<reference evidence="2 3" key="1">
    <citation type="submission" date="2016-10" db="EMBL/GenBank/DDBJ databases">
        <authorList>
            <person name="de Groot N.N."/>
        </authorList>
    </citation>
    <scope>NUCLEOTIDE SEQUENCE [LARGE SCALE GENOMIC DNA]</scope>
    <source>
        <strain evidence="2 3">RK1</strain>
    </source>
</reference>
<dbReference type="PANTHER" id="PTHR40129:SF2">
    <property type="entry name" value="KETOPANTOATE REDUCTASE N-TERMINAL DOMAIN-CONTAINING PROTEIN"/>
    <property type="match status" value="1"/>
</dbReference>
<proteinExistence type="predicted"/>
<dbReference type="STRING" id="1477437.SAMN05444682_104323"/>
<gene>
    <name evidence="2" type="ORF">SAMN05444682_104323</name>
</gene>
<dbReference type="InterPro" id="IPR036291">
    <property type="entry name" value="NAD(P)-bd_dom_sf"/>
</dbReference>
<keyword evidence="3" id="KW-1185">Reference proteome</keyword>
<dbReference type="InterPro" id="IPR001509">
    <property type="entry name" value="Epimerase_deHydtase"/>
</dbReference>
<dbReference type="Gene3D" id="3.40.50.720">
    <property type="entry name" value="NAD(P)-binding Rossmann-like Domain"/>
    <property type="match status" value="1"/>
</dbReference>